<evidence type="ECO:0000256" key="1">
    <source>
        <dbReference type="SAM" id="SignalP"/>
    </source>
</evidence>
<dbReference type="Proteomes" id="UP000297703">
    <property type="component" value="Unassembled WGS sequence"/>
</dbReference>
<dbReference type="PANTHER" id="PTHR32341">
    <property type="entry name" value="INTERFERON-INDUCIBLE GTPASE"/>
    <property type="match status" value="1"/>
</dbReference>
<dbReference type="PANTHER" id="PTHR32341:SF17">
    <property type="entry name" value="IRG-TYPE G DOMAIN-CONTAINING PROTEIN"/>
    <property type="match status" value="1"/>
</dbReference>
<evidence type="ECO:0000313" key="3">
    <source>
        <dbReference type="Proteomes" id="UP000297703"/>
    </source>
</evidence>
<keyword evidence="1" id="KW-0732">Signal</keyword>
<dbReference type="AlphaFoldDB" id="A0A4D9DH29"/>
<sequence>MLEHMWLVSTVACGVHAAPIPGLLISCDVDVLARTLQGYCKGFGLDDLRDLFDRRVYPVGHLVYFRQIKSPLAKEISNILVVQLLIQAGSEAPKLANEVLSSVPLLGSLASGALSFATTYKMLRSFVNAVAADAQKVLIKAFNLDAKK</sequence>
<reference evidence="2 3" key="1">
    <citation type="submission" date="2019-04" db="EMBL/GenBank/DDBJ databases">
        <title>Draft genome of the big-headed turtle Platysternon megacephalum.</title>
        <authorList>
            <person name="Gong S."/>
        </authorList>
    </citation>
    <scope>NUCLEOTIDE SEQUENCE [LARGE SCALE GENOMIC DNA]</scope>
    <source>
        <strain evidence="2">DO16091913</strain>
        <tissue evidence="2">Muscle</tissue>
    </source>
</reference>
<feature type="signal peptide" evidence="1">
    <location>
        <begin position="1"/>
        <end position="17"/>
    </location>
</feature>
<name>A0A4D9DH29_9SAUR</name>
<keyword evidence="2" id="KW-0031">Aminopeptidase</keyword>
<proteinExistence type="predicted"/>
<dbReference type="GO" id="GO:0003924">
    <property type="term" value="F:GTPase activity"/>
    <property type="evidence" value="ECO:0007669"/>
    <property type="project" value="TreeGrafter"/>
</dbReference>
<feature type="chain" id="PRO_5020030459" evidence="1">
    <location>
        <begin position="18"/>
        <end position="148"/>
    </location>
</feature>
<dbReference type="GO" id="GO:0004177">
    <property type="term" value="F:aminopeptidase activity"/>
    <property type="evidence" value="ECO:0007669"/>
    <property type="project" value="UniProtKB-KW"/>
</dbReference>
<dbReference type="InterPro" id="IPR051515">
    <property type="entry name" value="IRG"/>
</dbReference>
<dbReference type="OrthoDB" id="422720at2759"/>
<keyword evidence="2" id="KW-0645">Protease</keyword>
<organism evidence="2 3">
    <name type="scientific">Platysternon megacephalum</name>
    <name type="common">big-headed turtle</name>
    <dbReference type="NCBI Taxonomy" id="55544"/>
    <lineage>
        <taxon>Eukaryota</taxon>
        <taxon>Metazoa</taxon>
        <taxon>Chordata</taxon>
        <taxon>Craniata</taxon>
        <taxon>Vertebrata</taxon>
        <taxon>Euteleostomi</taxon>
        <taxon>Archelosauria</taxon>
        <taxon>Testudinata</taxon>
        <taxon>Testudines</taxon>
        <taxon>Cryptodira</taxon>
        <taxon>Durocryptodira</taxon>
        <taxon>Testudinoidea</taxon>
        <taxon>Platysternidae</taxon>
        <taxon>Platysternon</taxon>
    </lineage>
</organism>
<protein>
    <submittedName>
        <fullName evidence="2">Xaa-Pro aminopeptidase</fullName>
    </submittedName>
</protein>
<keyword evidence="3" id="KW-1185">Reference proteome</keyword>
<keyword evidence="2" id="KW-0378">Hydrolase</keyword>
<gene>
    <name evidence="2" type="ORF">DR999_PMT22963</name>
</gene>
<reference evidence="2 3" key="2">
    <citation type="submission" date="2019-04" db="EMBL/GenBank/DDBJ databases">
        <title>The genome sequence of big-headed turtle.</title>
        <authorList>
            <person name="Gong S."/>
        </authorList>
    </citation>
    <scope>NUCLEOTIDE SEQUENCE [LARGE SCALE GENOMIC DNA]</scope>
    <source>
        <strain evidence="2">DO16091913</strain>
        <tissue evidence="2">Muscle</tissue>
    </source>
</reference>
<dbReference type="EMBL" id="QXTE01006154">
    <property type="protein sequence ID" value="TFJ95467.1"/>
    <property type="molecule type" value="Genomic_DNA"/>
</dbReference>
<dbReference type="STRING" id="55544.A0A4D9DH29"/>
<accession>A0A4D9DH29</accession>
<comment type="caution">
    <text evidence="2">The sequence shown here is derived from an EMBL/GenBank/DDBJ whole genome shotgun (WGS) entry which is preliminary data.</text>
</comment>
<evidence type="ECO:0000313" key="2">
    <source>
        <dbReference type="EMBL" id="TFJ95467.1"/>
    </source>
</evidence>